<dbReference type="Pfam" id="PF00628">
    <property type="entry name" value="PHD"/>
    <property type="match status" value="1"/>
</dbReference>
<feature type="compositionally biased region" description="Basic and acidic residues" evidence="18">
    <location>
        <begin position="346"/>
        <end position="361"/>
    </location>
</feature>
<dbReference type="InterPro" id="IPR019786">
    <property type="entry name" value="Zinc_finger_PHD-type_CS"/>
</dbReference>
<protein>
    <recommendedName>
        <fullName evidence="15">Death-inducer obliterator 1</fullName>
    </recommendedName>
    <alternativeName>
        <fullName evidence="16">Death-associated transcription factor 1</fullName>
    </alternativeName>
</protein>
<feature type="compositionally biased region" description="Polar residues" evidence="18">
    <location>
        <begin position="1606"/>
        <end position="1616"/>
    </location>
</feature>
<feature type="compositionally biased region" description="Low complexity" evidence="18">
    <location>
        <begin position="1619"/>
        <end position="1631"/>
    </location>
</feature>
<feature type="compositionally biased region" description="Polar residues" evidence="18">
    <location>
        <begin position="1073"/>
        <end position="1096"/>
    </location>
</feature>
<dbReference type="GO" id="GO:0006351">
    <property type="term" value="P:DNA-templated transcription"/>
    <property type="evidence" value="ECO:0007669"/>
    <property type="project" value="InterPro"/>
</dbReference>
<dbReference type="FunFam" id="1.10.472.30:FF:000002">
    <property type="entry name" value="Death-inducer obliterator 1"/>
    <property type="match status" value="1"/>
</dbReference>
<feature type="compositionally biased region" description="Gly residues" evidence="18">
    <location>
        <begin position="2101"/>
        <end position="2122"/>
    </location>
</feature>
<organism evidence="21 22">
    <name type="scientific">Hirundo rustica rustica</name>
    <dbReference type="NCBI Taxonomy" id="333673"/>
    <lineage>
        <taxon>Eukaryota</taxon>
        <taxon>Metazoa</taxon>
        <taxon>Chordata</taxon>
        <taxon>Craniata</taxon>
        <taxon>Vertebrata</taxon>
        <taxon>Euteleostomi</taxon>
        <taxon>Archelosauria</taxon>
        <taxon>Archosauria</taxon>
        <taxon>Dinosauria</taxon>
        <taxon>Saurischia</taxon>
        <taxon>Theropoda</taxon>
        <taxon>Coelurosauria</taxon>
        <taxon>Aves</taxon>
        <taxon>Neognathae</taxon>
        <taxon>Neoaves</taxon>
        <taxon>Telluraves</taxon>
        <taxon>Australaves</taxon>
        <taxon>Passeriformes</taxon>
        <taxon>Sylvioidea</taxon>
        <taxon>Hirundinidae</taxon>
        <taxon>Hirundo</taxon>
    </lineage>
</organism>
<accession>A0A3M0JA97</accession>
<feature type="region of interest" description="Disordered" evidence="18">
    <location>
        <begin position="1693"/>
        <end position="2457"/>
    </location>
</feature>
<evidence type="ECO:0000256" key="16">
    <source>
        <dbReference type="ARBA" id="ARBA00083537"/>
    </source>
</evidence>
<feature type="compositionally biased region" description="Polar residues" evidence="18">
    <location>
        <begin position="1906"/>
        <end position="1928"/>
    </location>
</feature>
<dbReference type="CDD" id="cd15639">
    <property type="entry name" value="PHD_DIDO1_like"/>
    <property type="match status" value="1"/>
</dbReference>
<dbReference type="FunFam" id="3.30.40.10:FF:000225">
    <property type="entry name" value="Death-inducer obliterator 1"/>
    <property type="match status" value="1"/>
</dbReference>
<feature type="region of interest" description="Disordered" evidence="18">
    <location>
        <begin position="1530"/>
        <end position="1583"/>
    </location>
</feature>
<feature type="compositionally biased region" description="Polar residues" evidence="18">
    <location>
        <begin position="1847"/>
        <end position="1873"/>
    </location>
</feature>
<dbReference type="InterPro" id="IPR033082">
    <property type="entry name" value="DIDO1_PHD"/>
</dbReference>
<dbReference type="Gene3D" id="3.30.40.10">
    <property type="entry name" value="Zinc/RING finger domain, C3HC4 (zinc finger)"/>
    <property type="match status" value="1"/>
</dbReference>
<dbReference type="PANTHER" id="PTHR11477:SF13">
    <property type="entry name" value="DEATH-INDUCER OBLITERATOR 1"/>
    <property type="match status" value="1"/>
</dbReference>
<feature type="compositionally biased region" description="Polar residues" evidence="18">
    <location>
        <begin position="759"/>
        <end position="769"/>
    </location>
</feature>
<feature type="compositionally biased region" description="Basic and acidic residues" evidence="18">
    <location>
        <begin position="2295"/>
        <end position="2447"/>
    </location>
</feature>
<feature type="compositionally biased region" description="Polar residues" evidence="18">
    <location>
        <begin position="966"/>
        <end position="977"/>
    </location>
</feature>
<evidence type="ECO:0000256" key="5">
    <source>
        <dbReference type="ARBA" id="ARBA00022553"/>
    </source>
</evidence>
<dbReference type="InterPro" id="IPR036575">
    <property type="entry name" value="TFIIS_cen_dom_sf"/>
</dbReference>
<evidence type="ECO:0000256" key="10">
    <source>
        <dbReference type="ARBA" id="ARBA00022843"/>
    </source>
</evidence>
<dbReference type="InterPro" id="IPR003618">
    <property type="entry name" value="TFIIS_cen_dom"/>
</dbReference>
<dbReference type="PROSITE" id="PS01359">
    <property type="entry name" value="ZF_PHD_1"/>
    <property type="match status" value="1"/>
</dbReference>
<evidence type="ECO:0000259" key="20">
    <source>
        <dbReference type="PROSITE" id="PS51321"/>
    </source>
</evidence>
<dbReference type="PROSITE" id="PS51321">
    <property type="entry name" value="TFIIS_CENTRAL"/>
    <property type="match status" value="1"/>
</dbReference>
<comment type="subcellular location">
    <subcellularLocation>
        <location evidence="1">Cytoplasm</location>
        <location evidence="1">Cytoskeleton</location>
        <location evidence="1">Spindle</location>
    </subcellularLocation>
</comment>
<dbReference type="InterPro" id="IPR011011">
    <property type="entry name" value="Znf_FYVE_PHD"/>
</dbReference>
<dbReference type="InterPro" id="IPR013083">
    <property type="entry name" value="Znf_RING/FYVE/PHD"/>
</dbReference>
<evidence type="ECO:0000256" key="18">
    <source>
        <dbReference type="SAM" id="MobiDB-lite"/>
    </source>
</evidence>
<feature type="compositionally biased region" description="Polar residues" evidence="18">
    <location>
        <begin position="121"/>
        <end position="133"/>
    </location>
</feature>
<feature type="compositionally biased region" description="Polar residues" evidence="18">
    <location>
        <begin position="711"/>
        <end position="735"/>
    </location>
</feature>
<feature type="compositionally biased region" description="Basic and acidic residues" evidence="18">
    <location>
        <begin position="1357"/>
        <end position="1377"/>
    </location>
</feature>
<feature type="compositionally biased region" description="Polar residues" evidence="18">
    <location>
        <begin position="634"/>
        <end position="646"/>
    </location>
</feature>
<feature type="compositionally biased region" description="Polar residues" evidence="18">
    <location>
        <begin position="1696"/>
        <end position="1718"/>
    </location>
</feature>
<dbReference type="OrthoDB" id="1884872at2759"/>
<feature type="region of interest" description="Disordered" evidence="18">
    <location>
        <begin position="1443"/>
        <end position="1472"/>
    </location>
</feature>
<keyword evidence="3" id="KW-0963">Cytoplasm</keyword>
<feature type="compositionally biased region" description="Acidic residues" evidence="18">
    <location>
        <begin position="280"/>
        <end position="298"/>
    </location>
</feature>
<dbReference type="STRING" id="333673.A0A3M0JA97"/>
<keyword evidence="8 17" id="KW-0863">Zinc-finger</keyword>
<feature type="compositionally biased region" description="Low complexity" evidence="18">
    <location>
        <begin position="1499"/>
        <end position="1511"/>
    </location>
</feature>
<evidence type="ECO:0000256" key="7">
    <source>
        <dbReference type="ARBA" id="ARBA00022723"/>
    </source>
</evidence>
<feature type="region of interest" description="Disordered" evidence="18">
    <location>
        <begin position="581"/>
        <end position="664"/>
    </location>
</feature>
<feature type="compositionally biased region" description="Basic and acidic residues" evidence="18">
    <location>
        <begin position="2039"/>
        <end position="2050"/>
    </location>
</feature>
<keyword evidence="6" id="KW-0053">Apoptosis</keyword>
<feature type="region of interest" description="Disordered" evidence="18">
    <location>
        <begin position="1493"/>
        <end position="1512"/>
    </location>
</feature>
<feature type="compositionally biased region" description="Basic and acidic residues" evidence="18">
    <location>
        <begin position="685"/>
        <end position="697"/>
    </location>
</feature>
<dbReference type="CDD" id="cd21547">
    <property type="entry name" value="SPOC_DIDO1-like"/>
    <property type="match status" value="1"/>
</dbReference>
<evidence type="ECO:0000256" key="14">
    <source>
        <dbReference type="ARBA" id="ARBA00065323"/>
    </source>
</evidence>
<keyword evidence="13" id="KW-0539">Nucleus</keyword>
<evidence type="ECO:0000256" key="1">
    <source>
        <dbReference type="ARBA" id="ARBA00004186"/>
    </source>
</evidence>
<feature type="compositionally biased region" description="Polar residues" evidence="18">
    <location>
        <begin position="1780"/>
        <end position="1831"/>
    </location>
</feature>
<feature type="compositionally biased region" description="Basic and acidic residues" evidence="18">
    <location>
        <begin position="1724"/>
        <end position="1746"/>
    </location>
</feature>
<dbReference type="Pfam" id="PF07500">
    <property type="entry name" value="TFIIS_M"/>
    <property type="match status" value="1"/>
</dbReference>
<evidence type="ECO:0000256" key="13">
    <source>
        <dbReference type="ARBA" id="ARBA00023242"/>
    </source>
</evidence>
<keyword evidence="5" id="KW-0597">Phosphoprotein</keyword>
<feature type="region of interest" description="Disordered" evidence="18">
    <location>
        <begin position="114"/>
        <end position="413"/>
    </location>
</feature>
<feature type="compositionally biased region" description="Basic and acidic residues" evidence="18">
    <location>
        <begin position="1551"/>
        <end position="1568"/>
    </location>
</feature>
<evidence type="ECO:0000256" key="3">
    <source>
        <dbReference type="ARBA" id="ARBA00022490"/>
    </source>
</evidence>
<dbReference type="PANTHER" id="PTHR11477">
    <property type="entry name" value="TRANSCRIPTION FACTOR S-II ZINC FINGER DOMAIN-CONTAINING PROTEIN"/>
    <property type="match status" value="1"/>
</dbReference>
<evidence type="ECO:0000256" key="12">
    <source>
        <dbReference type="ARBA" id="ARBA00023212"/>
    </source>
</evidence>
<evidence type="ECO:0000313" key="21">
    <source>
        <dbReference type="EMBL" id="RMB95813.1"/>
    </source>
</evidence>
<evidence type="ECO:0000256" key="8">
    <source>
        <dbReference type="ARBA" id="ARBA00022771"/>
    </source>
</evidence>
<dbReference type="SUPFAM" id="SSF57903">
    <property type="entry name" value="FYVE/PHD zinc finger"/>
    <property type="match status" value="1"/>
</dbReference>
<dbReference type="Proteomes" id="UP000269221">
    <property type="component" value="Unassembled WGS sequence"/>
</dbReference>
<feature type="compositionally biased region" description="Low complexity" evidence="18">
    <location>
        <begin position="770"/>
        <end position="818"/>
    </location>
</feature>
<feature type="compositionally biased region" description="Basic and acidic residues" evidence="18">
    <location>
        <begin position="584"/>
        <end position="602"/>
    </location>
</feature>
<evidence type="ECO:0000256" key="2">
    <source>
        <dbReference type="ARBA" id="ARBA00022481"/>
    </source>
</evidence>
<dbReference type="PROSITE" id="PS50016">
    <property type="entry name" value="ZF_PHD_2"/>
    <property type="match status" value="1"/>
</dbReference>
<feature type="compositionally biased region" description="Acidic residues" evidence="18">
    <location>
        <begin position="1059"/>
        <end position="1069"/>
    </location>
</feature>
<feature type="compositionally biased region" description="Basic and acidic residues" evidence="18">
    <location>
        <begin position="2269"/>
        <end position="2285"/>
    </location>
</feature>
<dbReference type="InterPro" id="IPR012921">
    <property type="entry name" value="SPOC_C"/>
</dbReference>
<feature type="compositionally biased region" description="Basic and acidic residues" evidence="18">
    <location>
        <begin position="929"/>
        <end position="946"/>
    </location>
</feature>
<evidence type="ECO:0000256" key="6">
    <source>
        <dbReference type="ARBA" id="ARBA00022703"/>
    </source>
</evidence>
<keyword evidence="2" id="KW-0488">Methylation</keyword>
<feature type="domain" description="TFIIS central" evidence="20">
    <location>
        <begin position="819"/>
        <end position="939"/>
    </location>
</feature>
<evidence type="ECO:0000259" key="19">
    <source>
        <dbReference type="PROSITE" id="PS50016"/>
    </source>
</evidence>
<dbReference type="SMART" id="SM00510">
    <property type="entry name" value="TFS2M"/>
    <property type="match status" value="1"/>
</dbReference>
<dbReference type="InterPro" id="IPR001965">
    <property type="entry name" value="Znf_PHD"/>
</dbReference>
<dbReference type="SUPFAM" id="SSF46942">
    <property type="entry name" value="Elongation factor TFIIS domain 2"/>
    <property type="match status" value="1"/>
</dbReference>
<dbReference type="Pfam" id="PF07744">
    <property type="entry name" value="SPOC"/>
    <property type="match status" value="1"/>
</dbReference>
<comment type="caution">
    <text evidence="21">The sequence shown here is derived from an EMBL/GenBank/DDBJ whole genome shotgun (WGS) entry which is preliminary data.</text>
</comment>
<feature type="region of interest" description="Disordered" evidence="18">
    <location>
        <begin position="1602"/>
        <end position="1632"/>
    </location>
</feature>
<feature type="region of interest" description="Disordered" evidence="18">
    <location>
        <begin position="679"/>
        <end position="820"/>
    </location>
</feature>
<name>A0A3M0JA97_HIRRU</name>
<dbReference type="EMBL" id="QRBI01000184">
    <property type="protein sequence ID" value="RMB95813.1"/>
    <property type="molecule type" value="Genomic_DNA"/>
</dbReference>
<dbReference type="GO" id="GO:0008270">
    <property type="term" value="F:zinc ion binding"/>
    <property type="evidence" value="ECO:0007669"/>
    <property type="project" value="UniProtKB-KW"/>
</dbReference>
<gene>
    <name evidence="21" type="ORF">DUI87_27927</name>
</gene>
<proteinExistence type="predicted"/>
<sequence length="2457" mass="271464">MALRAPVSQLQLNTEFESKQNKINKESHWIWKRKEPAGKRGLIAFGPSDSSEIQCGTCESGNSACAGWRMLNDSDPVLPSAGSALQTETIRVSDAVSAFQTVDSVAFTMEQAGNSVPLESEPNTDNMENSSPASVLDDKGEQSNEEEQKSVKPTSKEFRKTWGFRRTTIAKREGAGDADVDSGEQQPQQQQGINLRRSGRQPKRTERVEEFLTTVRRRGRRSVPTTLEDSSEAASGPATDAETASEDSVESTPDIKPVTRRICTRSCKEQKSPKSRPTKEEEEEEEEEEEDATSDSDSDGLTLKELQNRLRKKRVEQKPQLVLKDVQNHLRKRNSEKVPSKTGDVTPEKQDESEVPVKQEPETADSTEIASQVVVCEEDTEDLEAQKEEKPALGAKGASDEEPEEHPKSKPESEIYDPNALYCICRQPHNNRFMICCDRCEEWFHGDCVGISEARGRLLERNGEDYICPNCTILQGQDEPVSELDQQEAKVEQGNADGTEFTSIGTIEQKSVEDQGIKGRIEKAANPSGKKKLKIFQPVIEAPGASKCIGPGCFNVAQPDSVYCSNDCILKHAAATMKILSSGKDAKPKPKEKIRPKSEKPGIPKPLQQVGIKPVSNQKRQFPEKREVNVKKTVVSTAKTETNSQAPAREPVAEPVTPSWASDHNYNAVKPERTAAISPALLFKSQREEKRNEDRAESTSAPKKAVVSIMEKQSSSLTKNLPSKKSPSYSNTSLTKPPLKPAGSFKGVIPKKPWPSPGSVPSKQSPLSHGSSVAKKAPPSSSLSGGLKKPPLSSMSAAAGSSQAKASASPAQPQPNSQIRQNIRRSLKEILWKRVNDSDDLVMTESEVGKVALNIEKEMFNLFQVTDNRYKSKYRSIMFNLKDPKNQGLFHRVLREEISLSKLVRMKPEELLSKELSVWKEKPAKAMESRSKSHEIKKAAVKREHVPAVNMEDSPPVSDSDEQQESTRAAPNLNSAPSLDVFSSMLKDTTSQHRAHLFDLNCKICTGQISASEDEIPAKKMKSGGSAKKVESKSKPEVQAKYESPAAAPAAEPDKEPVADDAMEIDVEPAAETVSQPTTERSYIPTSQSENSTDSAVSEEVSALPASCAGPVVTTVTVSGRDPRTAMSSTSGTVTPAPRPGPAADKISTGETKQETSKPVMTVPKSILTKPSSSPDPRYLAVHQSPNINASEPRSPQDSDTSLFLSRLNTIWKGFINMQSVAKFVTKAYPVSGCFDYLSEDLPDTIHIGGRISPKTVWDYVGKLKSSLSKELCLIRFHPATEEEEVAYISLYSYFSSRGRFGVVANNNRHVKDLYLIPLSSKDPIPSKLLPFEGPGLESSRPNLILGLVICQKGKRPATETEKMEEKRSRIQAHEEAEPSLFSKGPPASQEKKTPKYTLYSGDSTVSTTPPGSPPPPPPPLPVPDASAVTPSVLKILSSIKSGPATTVTPPISTAAPASSTATHSASSKTATPLEHILQTLFGKKKTFEPLAKDSGTVQSSSQESQAAADSGMSAVPLLDPIVQQFGQMSKDKAIEEEEDDRPYDPEEEYGPEKAFEMQTGESDKLYSVEKPSTTAELEDEAYDPEDETILEEAKVTVDDLPNKMYTDSKSNSSEIPASFVSDLSSSSSLVEQQKMLEELNKQIEEQKRQLEEQEEALRQQRAAVGVSMAHFSVSDALMSPPPAKASLMKPELFHQDQQATQKVDLPSSLNHQAQVLNQGCDPRQNRDPRQARRMATENDSADSRIKPQVVQNEISSREVAPASFPNALQTSLGKEDNALISTTQPGFTADNWVSSEQTPTVPQKETSNSKFEHTIQVTLENLNQTSSGDPSASKPVRKVLLPTPPSTSFQPNLSTSNDSPSLQDMHQVSWSNESKEAMGRDSFSNTMFPQQEKAAGHFEPEMGLSSVQYDEQRNPQSHQFVEQNESAPVQGEGGPPPQHFEEKRAFSMSGQKGGPPMMLNAPGAPHGPNFRGPAPQFSEEHGFPNNDGQRGPQSGRFGGQKGPIPSLFSAQHGPPLFGDNRGPGPSYHGGPRGMSPSHFEDHREPHMEQMEFSDSQYDEMMGPPGQFEGPDSPQFMGNRGPSAFPFGGQRRPPPGQFKGQRGGPQFGGPRGPAPGHFGGPRGPHPNQFEGQRGPAPNHMPGPRGLLPQPYEERRGSPPPRFSNQRGPGPHQFGGPRGGTPPMFPEEDEPPSRFHYQGQSPQGMKPPPRPLLDLPSHPPTHRKDMWEEGGPSASLSNMSGQGPESEGQWPTSDFREGKNPDYRGQTFEGRQRERYEGGNKDKGLDQPDPQQADNRQGRGFEERRRDREHGRPWERDRGRNWNRDRDWERHRDKEWDKNRDRSQNKDRDKDSERGKDWERSRDRDRPRNRERDSYRRRDRERSRSRDRDRDREKDRDRDRSREKERDRDRDRDRDRERGKDRKDRSKSKEIGKETKSETPKETQKPVETEASSSSNQS</sequence>
<feature type="region of interest" description="Disordered" evidence="18">
    <location>
        <begin position="1117"/>
        <end position="1200"/>
    </location>
</feature>
<dbReference type="GO" id="GO:0005819">
    <property type="term" value="C:spindle"/>
    <property type="evidence" value="ECO:0007669"/>
    <property type="project" value="UniProtKB-SubCell"/>
</dbReference>
<reference evidence="21 22" key="1">
    <citation type="submission" date="2018-07" db="EMBL/GenBank/DDBJ databases">
        <title>A high quality draft genome assembly of the barn swallow (H. rustica rustica).</title>
        <authorList>
            <person name="Formenti G."/>
            <person name="Chiara M."/>
            <person name="Poveda L."/>
            <person name="Francoijs K.-J."/>
            <person name="Bonisoli-Alquati A."/>
            <person name="Canova L."/>
            <person name="Gianfranceschi L."/>
            <person name="Horner D.S."/>
            <person name="Saino N."/>
        </authorList>
    </citation>
    <scope>NUCLEOTIDE SEQUENCE [LARGE SCALE GENOMIC DNA]</scope>
    <source>
        <strain evidence="21">Chelidonia</strain>
        <tissue evidence="21">Blood</tissue>
    </source>
</reference>
<keyword evidence="4" id="KW-1017">Isopeptide bond</keyword>
<dbReference type="SMART" id="SM00249">
    <property type="entry name" value="PHD"/>
    <property type="match status" value="1"/>
</dbReference>
<keyword evidence="7" id="KW-0479">Metal-binding</keyword>
<feature type="region of interest" description="Disordered" evidence="18">
    <location>
        <begin position="1016"/>
        <end position="1105"/>
    </location>
</feature>
<keyword evidence="9" id="KW-0862">Zinc</keyword>
<keyword evidence="11" id="KW-0007">Acetylation</keyword>
<dbReference type="InterPro" id="IPR019787">
    <property type="entry name" value="Znf_PHD-finger"/>
</dbReference>
<keyword evidence="10" id="KW-0832">Ubl conjugation</keyword>
<feature type="compositionally biased region" description="Acidic residues" evidence="18">
    <location>
        <begin position="1535"/>
        <end position="1550"/>
    </location>
</feature>
<feature type="compositionally biased region" description="Low complexity" evidence="18">
    <location>
        <begin position="1401"/>
        <end position="1410"/>
    </location>
</feature>
<feature type="region of interest" description="Disordered" evidence="18">
    <location>
        <begin position="1356"/>
        <end position="1427"/>
    </location>
</feature>
<feature type="domain" description="PHD-type" evidence="19">
    <location>
        <begin position="420"/>
        <end position="474"/>
    </location>
</feature>
<feature type="compositionally biased region" description="Basic and acidic residues" evidence="18">
    <location>
        <begin position="621"/>
        <end position="630"/>
    </location>
</feature>
<feature type="compositionally biased region" description="Pro residues" evidence="18">
    <location>
        <begin position="1411"/>
        <end position="1423"/>
    </location>
</feature>
<dbReference type="GO" id="GO:0005634">
    <property type="term" value="C:nucleus"/>
    <property type="evidence" value="ECO:0007669"/>
    <property type="project" value="TreeGrafter"/>
</dbReference>
<evidence type="ECO:0000256" key="17">
    <source>
        <dbReference type="PROSITE-ProRule" id="PRU00146"/>
    </source>
</evidence>
<feature type="region of interest" description="Disordered" evidence="18">
    <location>
        <begin position="929"/>
        <end position="978"/>
    </location>
</feature>
<comment type="subunit">
    <text evidence="14">Interacts specifically (via PHD-type zinc finger) with histone H3 that is trimethylated at 'Lys-4' (H3K4me3), histone phosphorylation at 'Thr-3' or 'Thr-6' disrupts this binding and promotes translocation of DIDO1 from chromatin to the mitotic spindle during mitosis.</text>
</comment>
<evidence type="ECO:0000313" key="22">
    <source>
        <dbReference type="Proteomes" id="UP000269221"/>
    </source>
</evidence>
<feature type="compositionally biased region" description="Polar residues" evidence="18">
    <location>
        <begin position="1184"/>
        <end position="1200"/>
    </location>
</feature>
<feature type="compositionally biased region" description="Low complexity" evidence="18">
    <location>
        <begin position="1444"/>
        <end position="1472"/>
    </location>
</feature>
<keyword evidence="22" id="KW-1185">Reference proteome</keyword>
<evidence type="ECO:0000256" key="11">
    <source>
        <dbReference type="ARBA" id="ARBA00022990"/>
    </source>
</evidence>
<dbReference type="GO" id="GO:0097190">
    <property type="term" value="P:apoptotic signaling pathway"/>
    <property type="evidence" value="ECO:0007669"/>
    <property type="project" value="InterPro"/>
</dbReference>
<dbReference type="Gene3D" id="1.10.472.30">
    <property type="entry name" value="Transcription elongation factor S-II, central domain"/>
    <property type="match status" value="1"/>
</dbReference>
<feature type="compositionally biased region" description="Basic and acidic residues" evidence="18">
    <location>
        <begin position="1028"/>
        <end position="1040"/>
    </location>
</feature>
<evidence type="ECO:0000256" key="15">
    <source>
        <dbReference type="ARBA" id="ARBA00070872"/>
    </source>
</evidence>
<feature type="compositionally biased region" description="Basic and acidic residues" evidence="18">
    <location>
        <begin position="136"/>
        <end position="160"/>
    </location>
</feature>
<keyword evidence="12" id="KW-0206">Cytoskeleton</keyword>
<evidence type="ECO:0000256" key="4">
    <source>
        <dbReference type="ARBA" id="ARBA00022499"/>
    </source>
</evidence>
<evidence type="ECO:0000256" key="9">
    <source>
        <dbReference type="ARBA" id="ARBA00022833"/>
    </source>
</evidence>
<feature type="compositionally biased region" description="Polar residues" evidence="18">
    <location>
        <begin position="2233"/>
        <end position="2242"/>
    </location>
</feature>